<accession>A0A1B1Z2S5</accession>
<dbReference type="OrthoDB" id="2429151at2"/>
<organism evidence="2 3">
    <name type="scientific">Fictibacillus arsenicus</name>
    <dbReference type="NCBI Taxonomy" id="255247"/>
    <lineage>
        <taxon>Bacteria</taxon>
        <taxon>Bacillati</taxon>
        <taxon>Bacillota</taxon>
        <taxon>Bacilli</taxon>
        <taxon>Bacillales</taxon>
        <taxon>Fictibacillaceae</taxon>
        <taxon>Fictibacillus</taxon>
    </lineage>
</organism>
<gene>
    <name evidence="2" type="ORF">ABE41_006335</name>
</gene>
<name>A0A1B1Z2S5_9BACL</name>
<keyword evidence="1" id="KW-1133">Transmembrane helix</keyword>
<dbReference type="EMBL" id="CP016761">
    <property type="protein sequence ID" value="ANX11619.1"/>
    <property type="molecule type" value="Genomic_DNA"/>
</dbReference>
<keyword evidence="3" id="KW-1185">Reference proteome</keyword>
<evidence type="ECO:0000313" key="3">
    <source>
        <dbReference type="Proteomes" id="UP000077412"/>
    </source>
</evidence>
<sequence length="95" mass="10514">MDNKIKELSIISSLLAIAGLVLMFSSNYFGTTMGDSWLHDQAGVADTDQYNRVVDTYKNNFVIIGSILFGAGILTAILTYFISFLTVKNENRNIV</sequence>
<feature type="transmembrane region" description="Helical" evidence="1">
    <location>
        <begin position="61"/>
        <end position="87"/>
    </location>
</feature>
<evidence type="ECO:0000256" key="1">
    <source>
        <dbReference type="SAM" id="Phobius"/>
    </source>
</evidence>
<keyword evidence="1" id="KW-0812">Transmembrane</keyword>
<dbReference type="KEGG" id="far:ABE41_006335"/>
<protein>
    <submittedName>
        <fullName evidence="2">Uncharacterized protein</fullName>
    </submittedName>
</protein>
<proteinExistence type="predicted"/>
<evidence type="ECO:0000313" key="2">
    <source>
        <dbReference type="EMBL" id="ANX11619.1"/>
    </source>
</evidence>
<reference evidence="2 3" key="1">
    <citation type="submission" date="2016-08" db="EMBL/GenBank/DDBJ databases">
        <title>Complete genome sequence of Fictibacillus arsenicus G25-54, a strain with toxicity to nematodes and a potential arsenic-resistance activity.</title>
        <authorList>
            <person name="Zheng Z."/>
        </authorList>
    </citation>
    <scope>NUCLEOTIDE SEQUENCE [LARGE SCALE GENOMIC DNA]</scope>
    <source>
        <strain evidence="2 3">G25-54</strain>
    </source>
</reference>
<keyword evidence="1" id="KW-0472">Membrane</keyword>
<dbReference type="AlphaFoldDB" id="A0A1B1Z2S5"/>
<feature type="transmembrane region" description="Helical" evidence="1">
    <location>
        <begin position="7"/>
        <end position="29"/>
    </location>
</feature>
<dbReference type="STRING" id="255247.ABE41_006335"/>
<dbReference type="Proteomes" id="UP000077412">
    <property type="component" value="Chromosome"/>
</dbReference>
<dbReference type="RefSeq" id="WP_066287661.1">
    <property type="nucleotide sequence ID" value="NZ_CP016761.1"/>
</dbReference>